<evidence type="ECO:0000256" key="7">
    <source>
        <dbReference type="SAM" id="MobiDB-lite"/>
    </source>
</evidence>
<reference evidence="9" key="1">
    <citation type="submission" date="2018-02" db="EMBL/GenBank/DDBJ databases">
        <authorList>
            <person name="Cohen D.B."/>
            <person name="Kent A.D."/>
        </authorList>
    </citation>
    <scope>NUCLEOTIDE SEQUENCE</scope>
</reference>
<dbReference type="InterPro" id="IPR013083">
    <property type="entry name" value="Znf_RING/FYVE/PHD"/>
</dbReference>
<evidence type="ECO:0000313" key="9">
    <source>
        <dbReference type="EMBL" id="SPD24290.1"/>
    </source>
</evidence>
<dbReference type="GO" id="GO:0061630">
    <property type="term" value="F:ubiquitin protein ligase activity"/>
    <property type="evidence" value="ECO:0007669"/>
    <property type="project" value="UniProtKB-EC"/>
</dbReference>
<proteinExistence type="predicted"/>
<evidence type="ECO:0000256" key="3">
    <source>
        <dbReference type="ARBA" id="ARBA00022723"/>
    </source>
</evidence>
<evidence type="ECO:0000256" key="2">
    <source>
        <dbReference type="ARBA" id="ARBA00012483"/>
    </source>
</evidence>
<dbReference type="Pfam" id="PF13639">
    <property type="entry name" value="zf-RING_2"/>
    <property type="match status" value="1"/>
</dbReference>
<name>A0A2N9IJJ0_FAGSY</name>
<dbReference type="CDD" id="cd16467">
    <property type="entry name" value="RING-H2_RNF6-like"/>
    <property type="match status" value="1"/>
</dbReference>
<evidence type="ECO:0000256" key="4">
    <source>
        <dbReference type="ARBA" id="ARBA00022771"/>
    </source>
</evidence>
<feature type="domain" description="RING-type" evidence="8">
    <location>
        <begin position="244"/>
        <end position="285"/>
    </location>
</feature>
<evidence type="ECO:0000256" key="6">
    <source>
        <dbReference type="PROSITE-ProRule" id="PRU00175"/>
    </source>
</evidence>
<organism evidence="9">
    <name type="scientific">Fagus sylvatica</name>
    <name type="common">Beechnut</name>
    <dbReference type="NCBI Taxonomy" id="28930"/>
    <lineage>
        <taxon>Eukaryota</taxon>
        <taxon>Viridiplantae</taxon>
        <taxon>Streptophyta</taxon>
        <taxon>Embryophyta</taxon>
        <taxon>Tracheophyta</taxon>
        <taxon>Spermatophyta</taxon>
        <taxon>Magnoliopsida</taxon>
        <taxon>eudicotyledons</taxon>
        <taxon>Gunneridae</taxon>
        <taxon>Pentapetalae</taxon>
        <taxon>rosids</taxon>
        <taxon>fabids</taxon>
        <taxon>Fagales</taxon>
        <taxon>Fagaceae</taxon>
        <taxon>Fagus</taxon>
    </lineage>
</organism>
<dbReference type="PROSITE" id="PS50089">
    <property type="entry name" value="ZF_RING_2"/>
    <property type="match status" value="1"/>
</dbReference>
<dbReference type="GO" id="GO:0005737">
    <property type="term" value="C:cytoplasm"/>
    <property type="evidence" value="ECO:0007669"/>
    <property type="project" value="TreeGrafter"/>
</dbReference>
<feature type="region of interest" description="Disordered" evidence="7">
    <location>
        <begin position="1"/>
        <end position="37"/>
    </location>
</feature>
<dbReference type="SUPFAM" id="SSF57850">
    <property type="entry name" value="RING/U-box"/>
    <property type="match status" value="1"/>
</dbReference>
<keyword evidence="3" id="KW-0479">Metal-binding</keyword>
<dbReference type="EMBL" id="OIVN01005868">
    <property type="protein sequence ID" value="SPD24290.1"/>
    <property type="molecule type" value="Genomic_DNA"/>
</dbReference>
<sequence length="291" mass="33833">MLPSSSAKGDEERKRKNREAGKRAKSKKDQRMKDLVNEKASLEKEKLRISELRKQLKIVDLDSITVLQRREPLQLPLQQPSDWFLIRFHINNIVLRKFYKDDNLDEPPLTSYEETYHQCETGWLPKHWVLMSHDNGYHMSTLLLHLDIPNNDLAVMLQKIVDVAVGIVVEAGTSRMQQSIDVLITYTTTECIVIQLPDSIPEIESSIDALENVNTMDIVVDIVEKDAFENIVEKDTFEDSIEKCIICLEEWENGDLAYQLPCFHVYHSDCIDRWLEDNQSCPMCRYSMPSY</sequence>
<evidence type="ECO:0000256" key="1">
    <source>
        <dbReference type="ARBA" id="ARBA00000900"/>
    </source>
</evidence>
<evidence type="ECO:0000259" key="8">
    <source>
        <dbReference type="PROSITE" id="PS50089"/>
    </source>
</evidence>
<dbReference type="GO" id="GO:0016567">
    <property type="term" value="P:protein ubiquitination"/>
    <property type="evidence" value="ECO:0007669"/>
    <property type="project" value="TreeGrafter"/>
</dbReference>
<dbReference type="GO" id="GO:0008270">
    <property type="term" value="F:zinc ion binding"/>
    <property type="evidence" value="ECO:0007669"/>
    <property type="project" value="UniProtKB-KW"/>
</dbReference>
<accession>A0A2N9IJJ0</accession>
<dbReference type="Gene3D" id="3.30.40.10">
    <property type="entry name" value="Zinc/RING finger domain, C3HC4 (zinc finger)"/>
    <property type="match status" value="1"/>
</dbReference>
<comment type="catalytic activity">
    <reaction evidence="1">
        <text>S-ubiquitinyl-[E2 ubiquitin-conjugating enzyme]-L-cysteine + [acceptor protein]-L-lysine = [E2 ubiquitin-conjugating enzyme]-L-cysteine + N(6)-ubiquitinyl-[acceptor protein]-L-lysine.</text>
        <dbReference type="EC" id="2.3.2.27"/>
    </reaction>
</comment>
<evidence type="ECO:0000256" key="5">
    <source>
        <dbReference type="ARBA" id="ARBA00022833"/>
    </source>
</evidence>
<dbReference type="EC" id="2.3.2.27" evidence="2"/>
<dbReference type="InterPro" id="IPR001841">
    <property type="entry name" value="Znf_RING"/>
</dbReference>
<dbReference type="PANTHER" id="PTHR15710">
    <property type="entry name" value="E3 UBIQUITIN-PROTEIN LIGASE PRAJA"/>
    <property type="match status" value="1"/>
</dbReference>
<keyword evidence="5" id="KW-0862">Zinc</keyword>
<protein>
    <recommendedName>
        <fullName evidence="2">RING-type E3 ubiquitin transferase</fullName>
        <ecNumber evidence="2">2.3.2.27</ecNumber>
    </recommendedName>
</protein>
<dbReference type="PANTHER" id="PTHR15710:SF196">
    <property type="entry name" value="F6A14.12 PROTEIN-RELATED"/>
    <property type="match status" value="1"/>
</dbReference>
<feature type="compositionally biased region" description="Basic and acidic residues" evidence="7">
    <location>
        <begin position="8"/>
        <end position="37"/>
    </location>
</feature>
<keyword evidence="4 6" id="KW-0863">Zinc-finger</keyword>
<gene>
    <name evidence="9" type="ORF">FSB_LOCUS52172</name>
</gene>
<dbReference type="AlphaFoldDB" id="A0A2N9IJJ0"/>
<dbReference type="SMART" id="SM00184">
    <property type="entry name" value="RING"/>
    <property type="match status" value="1"/>
</dbReference>